<name>A0AB36EDP0_AGRTU</name>
<reference evidence="1 2" key="1">
    <citation type="journal article" date="2016" name="PeerJ">
        <title>Gall-ID: tools for genotyping gall-causing phytopathogenic bacteria.</title>
        <authorList>
            <person name="Davis E.W.II."/>
            <person name="Weisberg A.J."/>
            <person name="Tabima J.F."/>
            <person name="Grunwald N.J."/>
            <person name="Chang J.H."/>
        </authorList>
    </citation>
    <scope>NUCLEOTIDE SEQUENCE [LARGE SCALE GENOMIC DNA]</scope>
    <source>
        <strain evidence="1 2">N2/73</strain>
    </source>
</reference>
<dbReference type="RefSeq" id="WP_065688838.1">
    <property type="nucleotide sequence ID" value="NZ_LXKT01000027.1"/>
</dbReference>
<evidence type="ECO:0000313" key="2">
    <source>
        <dbReference type="Proteomes" id="UP000093451"/>
    </source>
</evidence>
<dbReference type="Proteomes" id="UP000093451">
    <property type="component" value="Unassembled WGS sequence"/>
</dbReference>
<proteinExistence type="predicted"/>
<evidence type="ECO:0000313" key="1">
    <source>
        <dbReference type="EMBL" id="OCJ33473.1"/>
    </source>
</evidence>
<dbReference type="AlphaFoldDB" id="A0AB36EDP0"/>
<sequence>MIQDLVDNYGATLYRTDKDTHYVELDTDLSGKYPDLIRAHEYAFINDEGEIEAYVTSAKGIPANPQNYDGWWHIFGDENHYKYHYTPTDDDTLWITMTGTEEEIFEDLYTNGVEYEWDVDSPMNLFPHLKPRLFEIEQHPGKVIVHYDLTNKYDEQQAIYRLLLKVSNNVVNLGNGALQINY</sequence>
<dbReference type="EMBL" id="LXKT01000027">
    <property type="protein sequence ID" value="OCJ33473.1"/>
    <property type="molecule type" value="Genomic_DNA"/>
</dbReference>
<protein>
    <submittedName>
        <fullName evidence="1">Uncharacterized protein</fullName>
    </submittedName>
</protein>
<gene>
    <name evidence="1" type="ORF">A6U91_18760</name>
</gene>
<accession>A0AB36EDP0</accession>
<comment type="caution">
    <text evidence="1">The sequence shown here is derived from an EMBL/GenBank/DDBJ whole genome shotgun (WGS) entry which is preliminary data.</text>
</comment>
<organism evidence="1 2">
    <name type="scientific">Agrobacterium tumefaciens</name>
    <dbReference type="NCBI Taxonomy" id="358"/>
    <lineage>
        <taxon>Bacteria</taxon>
        <taxon>Pseudomonadati</taxon>
        <taxon>Pseudomonadota</taxon>
        <taxon>Alphaproteobacteria</taxon>
        <taxon>Hyphomicrobiales</taxon>
        <taxon>Rhizobiaceae</taxon>
        <taxon>Rhizobium/Agrobacterium group</taxon>
        <taxon>Agrobacterium</taxon>
        <taxon>Agrobacterium tumefaciens complex</taxon>
    </lineage>
</organism>